<dbReference type="InterPro" id="IPR007492">
    <property type="entry name" value="LytTR_DNA-bd_dom"/>
</dbReference>
<dbReference type="InterPro" id="IPR001789">
    <property type="entry name" value="Sig_transdc_resp-reg_receiver"/>
</dbReference>
<dbReference type="GO" id="GO:0000156">
    <property type="term" value="F:phosphorelay response regulator activity"/>
    <property type="evidence" value="ECO:0007669"/>
    <property type="project" value="InterPro"/>
</dbReference>
<dbReference type="Pfam" id="PF04397">
    <property type="entry name" value="LytTR"/>
    <property type="match status" value="1"/>
</dbReference>
<organism evidence="6 7">
    <name type="scientific">Vallitalea guaymasensis</name>
    <dbReference type="NCBI Taxonomy" id="1185412"/>
    <lineage>
        <taxon>Bacteria</taxon>
        <taxon>Bacillati</taxon>
        <taxon>Bacillota</taxon>
        <taxon>Clostridia</taxon>
        <taxon>Lachnospirales</taxon>
        <taxon>Vallitaleaceae</taxon>
        <taxon>Vallitalea</taxon>
    </lineage>
</organism>
<dbReference type="PANTHER" id="PTHR37299">
    <property type="entry name" value="TRANSCRIPTIONAL REGULATOR-RELATED"/>
    <property type="match status" value="1"/>
</dbReference>
<comment type="function">
    <text evidence="2">May play the central regulatory role in sporulation. It may be an element of the effector pathway responsible for the activation of sporulation genes in response to nutritional stress. Spo0A may act in concert with spo0H (a sigma factor) to control the expression of some genes that are critical to the sporulation process.</text>
</comment>
<dbReference type="RefSeq" id="WP_212693180.1">
    <property type="nucleotide sequence ID" value="NZ_CP058561.1"/>
</dbReference>
<dbReference type="InterPro" id="IPR046947">
    <property type="entry name" value="LytR-like"/>
</dbReference>
<keyword evidence="3" id="KW-0597">Phosphoprotein</keyword>
<evidence type="ECO:0000313" key="7">
    <source>
        <dbReference type="Proteomes" id="UP000677305"/>
    </source>
</evidence>
<dbReference type="InterPro" id="IPR011006">
    <property type="entry name" value="CheY-like_superfamily"/>
</dbReference>
<dbReference type="GO" id="GO:0003677">
    <property type="term" value="F:DNA binding"/>
    <property type="evidence" value="ECO:0007669"/>
    <property type="project" value="InterPro"/>
</dbReference>
<dbReference type="PROSITE" id="PS50110">
    <property type="entry name" value="RESPONSE_REGULATORY"/>
    <property type="match status" value="1"/>
</dbReference>
<evidence type="ECO:0000256" key="1">
    <source>
        <dbReference type="ARBA" id="ARBA00018672"/>
    </source>
</evidence>
<dbReference type="SMART" id="SM00448">
    <property type="entry name" value="REC"/>
    <property type="match status" value="1"/>
</dbReference>
<feature type="domain" description="HTH LytTR-type" evidence="5">
    <location>
        <begin position="137"/>
        <end position="213"/>
    </location>
</feature>
<evidence type="ECO:0000313" key="6">
    <source>
        <dbReference type="EMBL" id="QUH29037.1"/>
    </source>
</evidence>
<evidence type="ECO:0000259" key="4">
    <source>
        <dbReference type="PROSITE" id="PS50110"/>
    </source>
</evidence>
<feature type="domain" description="Response regulatory" evidence="4">
    <location>
        <begin position="3"/>
        <end position="120"/>
    </location>
</feature>
<reference evidence="6 7" key="1">
    <citation type="submission" date="2020-07" db="EMBL/GenBank/DDBJ databases">
        <title>Vallitalea guaymasensis genome.</title>
        <authorList>
            <person name="Postec A."/>
        </authorList>
    </citation>
    <scope>NUCLEOTIDE SEQUENCE [LARGE SCALE GENOMIC DNA]</scope>
    <source>
        <strain evidence="6 7">Ra1766G1</strain>
    </source>
</reference>
<dbReference type="PANTHER" id="PTHR37299:SF1">
    <property type="entry name" value="STAGE 0 SPORULATION PROTEIN A HOMOLOG"/>
    <property type="match status" value="1"/>
</dbReference>
<dbReference type="AlphaFoldDB" id="A0A8J8M9X1"/>
<dbReference type="PROSITE" id="PS50930">
    <property type="entry name" value="HTH_LYTTR"/>
    <property type="match status" value="1"/>
</dbReference>
<proteinExistence type="predicted"/>
<dbReference type="SMART" id="SM00850">
    <property type="entry name" value="LytTR"/>
    <property type="match status" value="1"/>
</dbReference>
<dbReference type="Gene3D" id="2.40.50.1020">
    <property type="entry name" value="LytTr DNA-binding domain"/>
    <property type="match status" value="1"/>
</dbReference>
<feature type="modified residue" description="4-aspartylphosphate" evidence="3">
    <location>
        <position position="54"/>
    </location>
</feature>
<evidence type="ECO:0000256" key="2">
    <source>
        <dbReference type="ARBA" id="ARBA00024867"/>
    </source>
</evidence>
<dbReference type="SUPFAM" id="SSF52172">
    <property type="entry name" value="CheY-like"/>
    <property type="match status" value="1"/>
</dbReference>
<keyword evidence="7" id="KW-1185">Reference proteome</keyword>
<name>A0A8J8M9X1_9FIRM</name>
<dbReference type="Gene3D" id="3.40.50.2300">
    <property type="match status" value="1"/>
</dbReference>
<dbReference type="Pfam" id="PF00072">
    <property type="entry name" value="Response_reg"/>
    <property type="match status" value="1"/>
</dbReference>
<dbReference type="EMBL" id="CP058561">
    <property type="protein sequence ID" value="QUH29037.1"/>
    <property type="molecule type" value="Genomic_DNA"/>
</dbReference>
<dbReference type="KEGG" id="vgu:HYG85_08930"/>
<sequence>MNNILIVEDNDTSRNNLEYVLKTNFSDVRIYKAGTGKTALKLLKEIRMDLFFLDIQLPDISGLKIAEIIRSIEQYELSYIIFITTHLMYLPKAVQEYHCYDFIEKPFTKSKIIDVTNKLLKGINKVNKENKVDKKYITIKLKNVIHKVSVNDIFYAESCRRKLYLHTTLGKIVIPSMTFKQMIEMLQETGVDYFVRTHRSYVVNINHIRSIEKHNKKAWDINFYDYEEVALIGDKYSVDVINRIEGGI</sequence>
<dbReference type="Proteomes" id="UP000677305">
    <property type="component" value="Chromosome"/>
</dbReference>
<gene>
    <name evidence="6" type="ORF">HYG85_08930</name>
</gene>
<evidence type="ECO:0000259" key="5">
    <source>
        <dbReference type="PROSITE" id="PS50930"/>
    </source>
</evidence>
<protein>
    <recommendedName>
        <fullName evidence="1">Stage 0 sporulation protein A homolog</fullName>
    </recommendedName>
</protein>
<accession>A0A8J8M9X1</accession>
<evidence type="ECO:0000256" key="3">
    <source>
        <dbReference type="PROSITE-ProRule" id="PRU00169"/>
    </source>
</evidence>